<dbReference type="NCBIfam" id="TIGR01444">
    <property type="entry name" value="fkbM_fam"/>
    <property type="match status" value="1"/>
</dbReference>
<keyword evidence="2" id="KW-0808">Transferase</keyword>
<proteinExistence type="predicted"/>
<dbReference type="Proteomes" id="UP000190774">
    <property type="component" value="Unassembled WGS sequence"/>
</dbReference>
<organism evidence="2 3">
    <name type="scientific">Prosthecobacter debontii</name>
    <dbReference type="NCBI Taxonomy" id="48467"/>
    <lineage>
        <taxon>Bacteria</taxon>
        <taxon>Pseudomonadati</taxon>
        <taxon>Verrucomicrobiota</taxon>
        <taxon>Verrucomicrobiia</taxon>
        <taxon>Verrucomicrobiales</taxon>
        <taxon>Verrucomicrobiaceae</taxon>
        <taxon>Prosthecobacter</taxon>
    </lineage>
</organism>
<dbReference type="InterPro" id="IPR052514">
    <property type="entry name" value="SAM-dependent_MTase"/>
</dbReference>
<keyword evidence="3" id="KW-1185">Reference proteome</keyword>
<dbReference type="STRING" id="48467.SAMN02745166_04348"/>
<keyword evidence="2" id="KW-0489">Methyltransferase</keyword>
<dbReference type="EMBL" id="FUYE01000019">
    <property type="protein sequence ID" value="SKB05825.1"/>
    <property type="molecule type" value="Genomic_DNA"/>
</dbReference>
<dbReference type="PANTHER" id="PTHR34203">
    <property type="entry name" value="METHYLTRANSFERASE, FKBM FAMILY PROTEIN"/>
    <property type="match status" value="1"/>
</dbReference>
<sequence length="268" mass="30546">MKKILGQLRRWRFAWLMGAGLEDRLRLMWLSFQHVLVNRGLARYSPQVHAITFRYAGREVPVKLRENGTDIIIFEDVFHTGCYAIHSEEAPRCLVDAGGNIGLASLYFSLRYPGVKLATFEPVEHELCRQNIGQVMPMALGKETGELNILVDPENSGGHRLELYDSDPSLKRIRVKIERLDALIDAGDIMAPDWLKVDAEGAECDIVEGLGRYLNGLQVLIAEIQSKTNHAWMMERLRQSGFKEIEERILHPEAEKPHESYSIIVARR</sequence>
<dbReference type="Gene3D" id="3.40.50.150">
    <property type="entry name" value="Vaccinia Virus protein VP39"/>
    <property type="match status" value="1"/>
</dbReference>
<dbReference type="PANTHER" id="PTHR34203:SF15">
    <property type="entry name" value="SLL1173 PROTEIN"/>
    <property type="match status" value="1"/>
</dbReference>
<dbReference type="AlphaFoldDB" id="A0A1T4YX53"/>
<evidence type="ECO:0000259" key="1">
    <source>
        <dbReference type="Pfam" id="PF05050"/>
    </source>
</evidence>
<dbReference type="Pfam" id="PF05050">
    <property type="entry name" value="Methyltransf_21"/>
    <property type="match status" value="1"/>
</dbReference>
<protein>
    <submittedName>
        <fullName evidence="2">Methyltransferase, FkbM family</fullName>
    </submittedName>
</protein>
<dbReference type="OrthoDB" id="5329963at2"/>
<dbReference type="GO" id="GO:0032259">
    <property type="term" value="P:methylation"/>
    <property type="evidence" value="ECO:0007669"/>
    <property type="project" value="UniProtKB-KW"/>
</dbReference>
<dbReference type="InterPro" id="IPR006342">
    <property type="entry name" value="FkbM_mtfrase"/>
</dbReference>
<dbReference type="GO" id="GO:0008168">
    <property type="term" value="F:methyltransferase activity"/>
    <property type="evidence" value="ECO:0007669"/>
    <property type="project" value="UniProtKB-KW"/>
</dbReference>
<accession>A0A1T4YX53</accession>
<gene>
    <name evidence="2" type="ORF">SAMN02745166_04348</name>
</gene>
<dbReference type="InterPro" id="IPR029063">
    <property type="entry name" value="SAM-dependent_MTases_sf"/>
</dbReference>
<reference evidence="3" key="1">
    <citation type="submission" date="2017-02" db="EMBL/GenBank/DDBJ databases">
        <authorList>
            <person name="Varghese N."/>
            <person name="Submissions S."/>
        </authorList>
    </citation>
    <scope>NUCLEOTIDE SEQUENCE [LARGE SCALE GENOMIC DNA]</scope>
    <source>
        <strain evidence="3">ATCC 700200</strain>
    </source>
</reference>
<dbReference type="RefSeq" id="WP_078815488.1">
    <property type="nucleotide sequence ID" value="NZ_FUYE01000019.1"/>
</dbReference>
<feature type="domain" description="Methyltransferase FkbM" evidence="1">
    <location>
        <begin position="96"/>
        <end position="242"/>
    </location>
</feature>
<evidence type="ECO:0000313" key="3">
    <source>
        <dbReference type="Proteomes" id="UP000190774"/>
    </source>
</evidence>
<evidence type="ECO:0000313" key="2">
    <source>
        <dbReference type="EMBL" id="SKB05825.1"/>
    </source>
</evidence>
<dbReference type="SUPFAM" id="SSF53335">
    <property type="entry name" value="S-adenosyl-L-methionine-dependent methyltransferases"/>
    <property type="match status" value="1"/>
</dbReference>
<name>A0A1T4YX53_9BACT</name>